<evidence type="ECO:0000256" key="1">
    <source>
        <dbReference type="SAM" id="MobiDB-lite"/>
    </source>
</evidence>
<keyword evidence="3" id="KW-1185">Reference proteome</keyword>
<evidence type="ECO:0000313" key="3">
    <source>
        <dbReference type="Proteomes" id="UP000799764"/>
    </source>
</evidence>
<gene>
    <name evidence="2" type="ORF">P171DRAFT_65653</name>
</gene>
<name>A0A9P4PE88_9PLEO</name>
<organism evidence="2 3">
    <name type="scientific">Karstenula rhodostoma CBS 690.94</name>
    <dbReference type="NCBI Taxonomy" id="1392251"/>
    <lineage>
        <taxon>Eukaryota</taxon>
        <taxon>Fungi</taxon>
        <taxon>Dikarya</taxon>
        <taxon>Ascomycota</taxon>
        <taxon>Pezizomycotina</taxon>
        <taxon>Dothideomycetes</taxon>
        <taxon>Pleosporomycetidae</taxon>
        <taxon>Pleosporales</taxon>
        <taxon>Massarineae</taxon>
        <taxon>Didymosphaeriaceae</taxon>
        <taxon>Karstenula</taxon>
    </lineage>
</organism>
<protein>
    <submittedName>
        <fullName evidence="2">Uncharacterized protein</fullName>
    </submittedName>
</protein>
<dbReference type="PANTHER" id="PTHR38790:SF4">
    <property type="entry name" value="2EXR DOMAIN-CONTAINING PROTEIN"/>
    <property type="match status" value="1"/>
</dbReference>
<sequence length="225" mass="26058">MAKAQAISGGRGRVIKRKSGKQARKLKSGLLDVSIPQNATHLAEITQRNSTQSLLLRLPPEIRNKIWKYAVGGLEIHIKEIGTYCPPWLSYGTRPIGAKESIFKCPRFTFHLHQVSRQAYFEVSPFIYTLNTFSFDGVMIMDRWIKIRALGQMQLVTSINIPFGYFSLYIQGFRRIFRKKFPNIKRIGIYEHSNPRLGETKEETKEYIVKQVHLREGDGVMVEWR</sequence>
<accession>A0A9P4PE88</accession>
<proteinExistence type="predicted"/>
<dbReference type="OrthoDB" id="5413827at2759"/>
<feature type="region of interest" description="Disordered" evidence="1">
    <location>
        <begin position="1"/>
        <end position="21"/>
    </location>
</feature>
<evidence type="ECO:0000313" key="2">
    <source>
        <dbReference type="EMBL" id="KAF2442322.1"/>
    </source>
</evidence>
<dbReference type="PANTHER" id="PTHR38790">
    <property type="entry name" value="2EXR DOMAIN-CONTAINING PROTEIN-RELATED"/>
    <property type="match status" value="1"/>
</dbReference>
<dbReference type="AlphaFoldDB" id="A0A9P4PE88"/>
<comment type="caution">
    <text evidence="2">The sequence shown here is derived from an EMBL/GenBank/DDBJ whole genome shotgun (WGS) entry which is preliminary data.</text>
</comment>
<reference evidence="2" key="1">
    <citation type="journal article" date="2020" name="Stud. Mycol.">
        <title>101 Dothideomycetes genomes: a test case for predicting lifestyles and emergence of pathogens.</title>
        <authorList>
            <person name="Haridas S."/>
            <person name="Albert R."/>
            <person name="Binder M."/>
            <person name="Bloem J."/>
            <person name="Labutti K."/>
            <person name="Salamov A."/>
            <person name="Andreopoulos B."/>
            <person name="Baker S."/>
            <person name="Barry K."/>
            <person name="Bills G."/>
            <person name="Bluhm B."/>
            <person name="Cannon C."/>
            <person name="Castanera R."/>
            <person name="Culley D."/>
            <person name="Daum C."/>
            <person name="Ezra D."/>
            <person name="Gonzalez J."/>
            <person name="Henrissat B."/>
            <person name="Kuo A."/>
            <person name="Liang C."/>
            <person name="Lipzen A."/>
            <person name="Lutzoni F."/>
            <person name="Magnuson J."/>
            <person name="Mondo S."/>
            <person name="Nolan M."/>
            <person name="Ohm R."/>
            <person name="Pangilinan J."/>
            <person name="Park H.-J."/>
            <person name="Ramirez L."/>
            <person name="Alfaro M."/>
            <person name="Sun H."/>
            <person name="Tritt A."/>
            <person name="Yoshinaga Y."/>
            <person name="Zwiers L.-H."/>
            <person name="Turgeon B."/>
            <person name="Goodwin S."/>
            <person name="Spatafora J."/>
            <person name="Crous P."/>
            <person name="Grigoriev I."/>
        </authorList>
    </citation>
    <scope>NUCLEOTIDE SEQUENCE</scope>
    <source>
        <strain evidence="2">CBS 690.94</strain>
    </source>
</reference>
<dbReference type="EMBL" id="MU001504">
    <property type="protein sequence ID" value="KAF2442322.1"/>
    <property type="molecule type" value="Genomic_DNA"/>
</dbReference>
<dbReference type="Proteomes" id="UP000799764">
    <property type="component" value="Unassembled WGS sequence"/>
</dbReference>